<sequence length="147" mass="16740">LRFTALPIIPNNLKENYYYFPPPPPFTSSPPSTSLFLSLEPKNVRKRIGNEWVYKLKLKANGSIDRYKAQLVAKDYNQVEGVDHVDRFSPDAKVVTVRAFFAVASSYNWPIHQMDMNNAFLHGLLDEDAGLLSARLVPRKSLLYNIA</sequence>
<dbReference type="AlphaFoldDB" id="A0AAW2VZ29"/>
<dbReference type="InterPro" id="IPR013103">
    <property type="entry name" value="RVT_2"/>
</dbReference>
<dbReference type="EMBL" id="JACGWN010000009">
    <property type="protein sequence ID" value="KAL0434279.1"/>
    <property type="molecule type" value="Genomic_DNA"/>
</dbReference>
<evidence type="ECO:0000259" key="1">
    <source>
        <dbReference type="Pfam" id="PF07727"/>
    </source>
</evidence>
<feature type="non-terminal residue" evidence="2">
    <location>
        <position position="1"/>
    </location>
</feature>
<name>A0AAW2VZ29_9LAMI</name>
<dbReference type="Pfam" id="PF07727">
    <property type="entry name" value="RVT_2"/>
    <property type="match status" value="1"/>
</dbReference>
<reference evidence="2" key="2">
    <citation type="journal article" date="2024" name="Plant">
        <title>Genomic evolution and insights into agronomic trait innovations of Sesamum species.</title>
        <authorList>
            <person name="Miao H."/>
            <person name="Wang L."/>
            <person name="Qu L."/>
            <person name="Liu H."/>
            <person name="Sun Y."/>
            <person name="Le M."/>
            <person name="Wang Q."/>
            <person name="Wei S."/>
            <person name="Zheng Y."/>
            <person name="Lin W."/>
            <person name="Duan Y."/>
            <person name="Cao H."/>
            <person name="Xiong S."/>
            <person name="Wang X."/>
            <person name="Wei L."/>
            <person name="Li C."/>
            <person name="Ma Q."/>
            <person name="Ju M."/>
            <person name="Zhao R."/>
            <person name="Li G."/>
            <person name="Mu C."/>
            <person name="Tian Q."/>
            <person name="Mei H."/>
            <person name="Zhang T."/>
            <person name="Gao T."/>
            <person name="Zhang H."/>
        </authorList>
    </citation>
    <scope>NUCLEOTIDE SEQUENCE</scope>
    <source>
        <strain evidence="2">KEN1</strain>
    </source>
</reference>
<gene>
    <name evidence="2" type="ORF">Slati_2762200</name>
</gene>
<reference evidence="2" key="1">
    <citation type="submission" date="2020-06" db="EMBL/GenBank/DDBJ databases">
        <authorList>
            <person name="Li T."/>
            <person name="Hu X."/>
            <person name="Zhang T."/>
            <person name="Song X."/>
            <person name="Zhang H."/>
            <person name="Dai N."/>
            <person name="Sheng W."/>
            <person name="Hou X."/>
            <person name="Wei L."/>
        </authorList>
    </citation>
    <scope>NUCLEOTIDE SEQUENCE</scope>
    <source>
        <strain evidence="2">KEN1</strain>
        <tissue evidence="2">Leaf</tissue>
    </source>
</reference>
<accession>A0AAW2VZ29</accession>
<comment type="caution">
    <text evidence="2">The sequence shown here is derived from an EMBL/GenBank/DDBJ whole genome shotgun (WGS) entry which is preliminary data.</text>
</comment>
<proteinExistence type="predicted"/>
<organism evidence="2">
    <name type="scientific">Sesamum latifolium</name>
    <dbReference type="NCBI Taxonomy" id="2727402"/>
    <lineage>
        <taxon>Eukaryota</taxon>
        <taxon>Viridiplantae</taxon>
        <taxon>Streptophyta</taxon>
        <taxon>Embryophyta</taxon>
        <taxon>Tracheophyta</taxon>
        <taxon>Spermatophyta</taxon>
        <taxon>Magnoliopsida</taxon>
        <taxon>eudicotyledons</taxon>
        <taxon>Gunneridae</taxon>
        <taxon>Pentapetalae</taxon>
        <taxon>asterids</taxon>
        <taxon>lamiids</taxon>
        <taxon>Lamiales</taxon>
        <taxon>Pedaliaceae</taxon>
        <taxon>Sesamum</taxon>
    </lineage>
</organism>
<evidence type="ECO:0000313" key="2">
    <source>
        <dbReference type="EMBL" id="KAL0434279.1"/>
    </source>
</evidence>
<feature type="domain" description="Reverse transcriptase Ty1/copia-type" evidence="1">
    <location>
        <begin position="40"/>
        <end position="128"/>
    </location>
</feature>
<protein>
    <submittedName>
        <fullName evidence="2">Retrovirus-related Pol polyprotein from transposon RE1</fullName>
    </submittedName>
</protein>